<dbReference type="AlphaFoldDB" id="A0AAV6UP59"/>
<comment type="caution">
    <text evidence="1">The sequence shown here is derived from an EMBL/GenBank/DDBJ whole genome shotgun (WGS) entry which is preliminary data.</text>
</comment>
<accession>A0AAV6UP59</accession>
<name>A0AAV6UP59_9ARAC</name>
<evidence type="ECO:0000313" key="2">
    <source>
        <dbReference type="Proteomes" id="UP000827092"/>
    </source>
</evidence>
<reference evidence="1 2" key="1">
    <citation type="journal article" date="2022" name="Nat. Ecol. Evol.">
        <title>A masculinizing supergene underlies an exaggerated male reproductive morph in a spider.</title>
        <authorList>
            <person name="Hendrickx F."/>
            <person name="De Corte Z."/>
            <person name="Sonet G."/>
            <person name="Van Belleghem S.M."/>
            <person name="Kostlbacher S."/>
            <person name="Vangestel C."/>
        </authorList>
    </citation>
    <scope>NUCLEOTIDE SEQUENCE [LARGE SCALE GENOMIC DNA]</scope>
    <source>
        <strain evidence="1">W744_W776</strain>
    </source>
</reference>
<proteinExistence type="predicted"/>
<dbReference type="Proteomes" id="UP000827092">
    <property type="component" value="Unassembled WGS sequence"/>
</dbReference>
<protein>
    <submittedName>
        <fullName evidence="1">Uncharacterized protein</fullName>
    </submittedName>
</protein>
<organism evidence="1 2">
    <name type="scientific">Oedothorax gibbosus</name>
    <dbReference type="NCBI Taxonomy" id="931172"/>
    <lineage>
        <taxon>Eukaryota</taxon>
        <taxon>Metazoa</taxon>
        <taxon>Ecdysozoa</taxon>
        <taxon>Arthropoda</taxon>
        <taxon>Chelicerata</taxon>
        <taxon>Arachnida</taxon>
        <taxon>Araneae</taxon>
        <taxon>Araneomorphae</taxon>
        <taxon>Entelegynae</taxon>
        <taxon>Araneoidea</taxon>
        <taxon>Linyphiidae</taxon>
        <taxon>Erigoninae</taxon>
        <taxon>Oedothorax</taxon>
    </lineage>
</organism>
<dbReference type="EMBL" id="JAFNEN010000317">
    <property type="protein sequence ID" value="KAG8186004.1"/>
    <property type="molecule type" value="Genomic_DNA"/>
</dbReference>
<keyword evidence="2" id="KW-1185">Reference proteome</keyword>
<sequence>MEAYCSSAVKEPTSGSAVCSDYSMLGLMVGHTVTVFSEIAVELANHEKAEKDGNRNQDAHCEFAEQTQFHCLKYYR</sequence>
<evidence type="ECO:0000313" key="1">
    <source>
        <dbReference type="EMBL" id="KAG8186004.1"/>
    </source>
</evidence>
<gene>
    <name evidence="1" type="ORF">JTE90_027674</name>
</gene>